<protein>
    <recommendedName>
        <fullName evidence="4">CCHC-type domain-containing protein</fullName>
    </recommendedName>
</protein>
<reference evidence="2" key="1">
    <citation type="journal article" date="2022" name="Int. J. Mol. Sci.">
        <title>Draft Genome of Tanacetum Coccineum: Genomic Comparison of Closely Related Tanacetum-Family Plants.</title>
        <authorList>
            <person name="Yamashiro T."/>
            <person name="Shiraishi A."/>
            <person name="Nakayama K."/>
            <person name="Satake H."/>
        </authorList>
    </citation>
    <scope>NUCLEOTIDE SEQUENCE</scope>
</reference>
<feature type="region of interest" description="Disordered" evidence="1">
    <location>
        <begin position="66"/>
        <end position="120"/>
    </location>
</feature>
<feature type="compositionally biased region" description="Basic residues" evidence="1">
    <location>
        <begin position="66"/>
        <end position="77"/>
    </location>
</feature>
<evidence type="ECO:0000313" key="2">
    <source>
        <dbReference type="EMBL" id="GJT54943.1"/>
    </source>
</evidence>
<proteinExistence type="predicted"/>
<keyword evidence="3" id="KW-1185">Reference proteome</keyword>
<organism evidence="2 3">
    <name type="scientific">Tanacetum coccineum</name>
    <dbReference type="NCBI Taxonomy" id="301880"/>
    <lineage>
        <taxon>Eukaryota</taxon>
        <taxon>Viridiplantae</taxon>
        <taxon>Streptophyta</taxon>
        <taxon>Embryophyta</taxon>
        <taxon>Tracheophyta</taxon>
        <taxon>Spermatophyta</taxon>
        <taxon>Magnoliopsida</taxon>
        <taxon>eudicotyledons</taxon>
        <taxon>Gunneridae</taxon>
        <taxon>Pentapetalae</taxon>
        <taxon>asterids</taxon>
        <taxon>campanulids</taxon>
        <taxon>Asterales</taxon>
        <taxon>Asteraceae</taxon>
        <taxon>Asteroideae</taxon>
        <taxon>Anthemideae</taxon>
        <taxon>Anthemidinae</taxon>
        <taxon>Tanacetum</taxon>
    </lineage>
</organism>
<dbReference type="EMBL" id="BQNB010016716">
    <property type="protein sequence ID" value="GJT54943.1"/>
    <property type="molecule type" value="Genomic_DNA"/>
</dbReference>
<reference evidence="2" key="2">
    <citation type="submission" date="2022-01" db="EMBL/GenBank/DDBJ databases">
        <authorList>
            <person name="Yamashiro T."/>
            <person name="Shiraishi A."/>
            <person name="Satake H."/>
            <person name="Nakayama K."/>
        </authorList>
    </citation>
    <scope>NUCLEOTIDE SEQUENCE</scope>
</reference>
<accession>A0ABQ5EV98</accession>
<name>A0ABQ5EV98_9ASTR</name>
<sequence>MFALTVSTAEPKTIKEAMADSAWISRCRRASHLTTPKSWNSLTNPLQELARLELLDFIVTGNGYLRKGRKTKPKRQNRARERKERDEKPKSKSQGGLVDKIVRDPNKIPDSSQRPPQNCARCGNPVDGPYCRGCALLRKKFKEDLFTYCVENGIFQDLQDTSESSNDNTNVVNAPQDPFVVKEDPGKNSSQSPPHIDHNCCYECGDSLDGIFCQRCTCKSCGKGAHHGYNCPPKVPIIYNPRPYNNQTIDELPQTLPRFDPTCYSERENSLPYVSKPNFVDDSHNVFNPPSQPPTYSYAFCGNDAYYGYDCPPQSEDFSDIESECDMPDCDNFTTFSNLLFDANDDFSSSDDESFSDEDVLNEIYSNPLFDEEIISVKIDASIISMIDSLLEQFSGELAHNDLITPGINEADFDLEEDIRFIERLLYDNSSPRPSEAFQANSDTIIESLPTFLIPVEGSDSLR</sequence>
<feature type="compositionally biased region" description="Basic and acidic residues" evidence="1">
    <location>
        <begin position="78"/>
        <end position="90"/>
    </location>
</feature>
<evidence type="ECO:0000256" key="1">
    <source>
        <dbReference type="SAM" id="MobiDB-lite"/>
    </source>
</evidence>
<comment type="caution">
    <text evidence="2">The sequence shown here is derived from an EMBL/GenBank/DDBJ whole genome shotgun (WGS) entry which is preliminary data.</text>
</comment>
<dbReference type="Proteomes" id="UP001151760">
    <property type="component" value="Unassembled WGS sequence"/>
</dbReference>
<gene>
    <name evidence="2" type="ORF">Tco_0989997</name>
</gene>
<evidence type="ECO:0000313" key="3">
    <source>
        <dbReference type="Proteomes" id="UP001151760"/>
    </source>
</evidence>
<evidence type="ECO:0008006" key="4">
    <source>
        <dbReference type="Google" id="ProtNLM"/>
    </source>
</evidence>